<dbReference type="Gene3D" id="1.20.1640.10">
    <property type="entry name" value="Multidrug efflux transporter AcrB transmembrane domain"/>
    <property type="match status" value="2"/>
</dbReference>
<dbReference type="AlphaFoldDB" id="A0A2R7YVY1"/>
<feature type="transmembrane region" description="Helical" evidence="6">
    <location>
        <begin position="169"/>
        <end position="188"/>
    </location>
</feature>
<evidence type="ECO:0000259" key="7">
    <source>
        <dbReference type="PROSITE" id="PS50156"/>
    </source>
</evidence>
<comment type="subcellular location">
    <subcellularLocation>
        <location evidence="1">Cell membrane</location>
        <topology evidence="1">Multi-pass membrane protein</topology>
    </subcellularLocation>
</comment>
<gene>
    <name evidence="8" type="ORF">C7S10_12175</name>
</gene>
<feature type="transmembrane region" description="Helical" evidence="6">
    <location>
        <begin position="567"/>
        <end position="587"/>
    </location>
</feature>
<feature type="domain" description="SSD" evidence="7">
    <location>
        <begin position="192"/>
        <end position="322"/>
    </location>
</feature>
<dbReference type="Proteomes" id="UP000244867">
    <property type="component" value="Unassembled WGS sequence"/>
</dbReference>
<dbReference type="PANTHER" id="PTHR33406:SF13">
    <property type="entry name" value="MEMBRANE PROTEIN YDFJ"/>
    <property type="match status" value="1"/>
</dbReference>
<sequence>MNRLTAVVLRHRVIVALAWLAIAIAGGTTAPTTVDRLTFDFDLPGQPAYETNQRIIDQFGSGGLTDPLLLVVDGADAASRADEVADGVRSAVPGTRTVSPGDDGAGVLATDEDSAIVVAYPPLTPGPESYAEAQPALEQVARGATSDRTTVTLTGFSVLEEGGGDDRGLIVEVLIGGIGALVVLGLVFGSLLAGLPLMVAAVSILGTFLALLGLTYLTDVSAVVEYLIALIGLGVAIDYSLLVVTRWREESAKGVDNDEAVRTAMATAGRSVVFSGVTVAVSLAALVLVPIPFLRSIGLGGLLIPLFSVAVSLTLVPALLSWAGPRMNWPRRKPAVTRSRLWAGIATRVLRRRWLTVAGSVVVLLAMAAPVLGLTLGTAQLSGLANSSTASRALVDAVEGSVPAGVVRPTEVLVPEGDTRTTVERLQRLDGVAAVVAPSGQEWSADGRSLLQVWTDTDPTTEAGRAALQRVRDEAAGLGADVGGTPAEDADFISAVYGKAIWVVIGVAVVTLLLLARALRSLWLPVKALALNALSLAAAYGITVLIWQDGYGTELLFDRSATGAVTIWVPIAAFAFLFGLSMDYEVFILSRMREEYDDTMAPAATVPSADAPNEREATDRAVVEGIANTGRLVTSAALILFFAFIALSTVPTVEVKVLATALAFGIAIDAVIVRGLLAPALVGVLGRANWTIPPILARVLRLPTAEPSSGP</sequence>
<feature type="transmembrane region" description="Helical" evidence="6">
    <location>
        <begin position="272"/>
        <end position="293"/>
    </location>
</feature>
<keyword evidence="5 6" id="KW-0472">Membrane</keyword>
<keyword evidence="4 6" id="KW-1133">Transmembrane helix</keyword>
<dbReference type="PROSITE" id="PS50156">
    <property type="entry name" value="SSD"/>
    <property type="match status" value="1"/>
</dbReference>
<evidence type="ECO:0000256" key="1">
    <source>
        <dbReference type="ARBA" id="ARBA00004651"/>
    </source>
</evidence>
<evidence type="ECO:0000313" key="8">
    <source>
        <dbReference type="EMBL" id="PUA80522.1"/>
    </source>
</evidence>
<dbReference type="OrthoDB" id="7051771at2"/>
<dbReference type="EMBL" id="PYXZ01000005">
    <property type="protein sequence ID" value="PUA80522.1"/>
    <property type="molecule type" value="Genomic_DNA"/>
</dbReference>
<dbReference type="Pfam" id="PF03176">
    <property type="entry name" value="MMPL"/>
    <property type="match status" value="2"/>
</dbReference>
<proteinExistence type="predicted"/>
<evidence type="ECO:0000313" key="9">
    <source>
        <dbReference type="Proteomes" id="UP000244867"/>
    </source>
</evidence>
<protein>
    <submittedName>
        <fullName evidence="8">MMPL family transporter</fullName>
    </submittedName>
</protein>
<feature type="transmembrane region" description="Helical" evidence="6">
    <location>
        <begin position="195"/>
        <end position="217"/>
    </location>
</feature>
<feature type="transmembrane region" description="Helical" evidence="6">
    <location>
        <begin position="223"/>
        <end position="244"/>
    </location>
</feature>
<evidence type="ECO:0000256" key="6">
    <source>
        <dbReference type="SAM" id="Phobius"/>
    </source>
</evidence>
<dbReference type="InterPro" id="IPR050545">
    <property type="entry name" value="Mycobact_MmpL"/>
</dbReference>
<dbReference type="InterPro" id="IPR004869">
    <property type="entry name" value="MMPL_dom"/>
</dbReference>
<evidence type="ECO:0000256" key="2">
    <source>
        <dbReference type="ARBA" id="ARBA00022475"/>
    </source>
</evidence>
<evidence type="ECO:0000256" key="5">
    <source>
        <dbReference type="ARBA" id="ARBA00023136"/>
    </source>
</evidence>
<feature type="transmembrane region" description="Helical" evidence="6">
    <location>
        <begin position="657"/>
        <end position="677"/>
    </location>
</feature>
<dbReference type="PANTHER" id="PTHR33406">
    <property type="entry name" value="MEMBRANE PROTEIN MJ1562-RELATED"/>
    <property type="match status" value="1"/>
</dbReference>
<dbReference type="GO" id="GO:0005886">
    <property type="term" value="C:plasma membrane"/>
    <property type="evidence" value="ECO:0007669"/>
    <property type="project" value="UniProtKB-SubCell"/>
</dbReference>
<name>A0A2R7YVY1_9ACTN</name>
<feature type="transmembrane region" description="Helical" evidence="6">
    <location>
        <begin position="496"/>
        <end position="516"/>
    </location>
</feature>
<keyword evidence="3 6" id="KW-0812">Transmembrane</keyword>
<feature type="transmembrane region" description="Helical" evidence="6">
    <location>
        <begin position="528"/>
        <end position="547"/>
    </location>
</feature>
<organism evidence="8 9">
    <name type="scientific">Nocardioides currus</name>
    <dbReference type="NCBI Taxonomy" id="2133958"/>
    <lineage>
        <taxon>Bacteria</taxon>
        <taxon>Bacillati</taxon>
        <taxon>Actinomycetota</taxon>
        <taxon>Actinomycetes</taxon>
        <taxon>Propionibacteriales</taxon>
        <taxon>Nocardioidaceae</taxon>
        <taxon>Nocardioides</taxon>
    </lineage>
</organism>
<keyword evidence="9" id="KW-1185">Reference proteome</keyword>
<reference evidence="8 9" key="1">
    <citation type="submission" date="2018-03" db="EMBL/GenBank/DDBJ databases">
        <authorList>
            <person name="Keele B.F."/>
        </authorList>
    </citation>
    <scope>NUCLEOTIDE SEQUENCE [LARGE SCALE GENOMIC DNA]</scope>
    <source>
        <strain evidence="8 9">IB-3</strain>
    </source>
</reference>
<feature type="transmembrane region" description="Helical" evidence="6">
    <location>
        <begin position="354"/>
        <end position="376"/>
    </location>
</feature>
<evidence type="ECO:0000256" key="4">
    <source>
        <dbReference type="ARBA" id="ARBA00022989"/>
    </source>
</evidence>
<evidence type="ECO:0000256" key="3">
    <source>
        <dbReference type="ARBA" id="ARBA00022692"/>
    </source>
</evidence>
<comment type="caution">
    <text evidence="8">The sequence shown here is derived from an EMBL/GenBank/DDBJ whole genome shotgun (WGS) entry which is preliminary data.</text>
</comment>
<feature type="transmembrane region" description="Helical" evidence="6">
    <location>
        <begin position="299"/>
        <end position="323"/>
    </location>
</feature>
<accession>A0A2R7YVY1</accession>
<keyword evidence="2" id="KW-1003">Cell membrane</keyword>
<dbReference type="RefSeq" id="WP_108344716.1">
    <property type="nucleotide sequence ID" value="NZ_PYXZ01000005.1"/>
</dbReference>
<feature type="transmembrane region" description="Helical" evidence="6">
    <location>
        <begin position="632"/>
        <end position="651"/>
    </location>
</feature>
<dbReference type="InterPro" id="IPR000731">
    <property type="entry name" value="SSD"/>
</dbReference>
<dbReference type="SUPFAM" id="SSF82866">
    <property type="entry name" value="Multidrug efflux transporter AcrB transmembrane domain"/>
    <property type="match status" value="2"/>
</dbReference>